<organism evidence="1 2">
    <name type="scientific">Pseudozyma antarctica</name>
    <name type="common">Yeast</name>
    <name type="synonym">Candida antarctica</name>
    <dbReference type="NCBI Taxonomy" id="84753"/>
    <lineage>
        <taxon>Eukaryota</taxon>
        <taxon>Fungi</taxon>
        <taxon>Dikarya</taxon>
        <taxon>Basidiomycota</taxon>
        <taxon>Ustilaginomycotina</taxon>
        <taxon>Ustilaginomycetes</taxon>
        <taxon>Ustilaginales</taxon>
        <taxon>Ustilaginaceae</taxon>
        <taxon>Moesziomyces</taxon>
    </lineage>
</organism>
<dbReference type="EMBL" id="OOIQ01000005">
    <property type="protein sequence ID" value="SPO44895.1"/>
    <property type="molecule type" value="Genomic_DNA"/>
</dbReference>
<gene>
    <name evidence="1" type="ORF">PSANT_02581</name>
</gene>
<dbReference type="AlphaFoldDB" id="A0A5C3FM95"/>
<evidence type="ECO:0000313" key="2">
    <source>
        <dbReference type="Proteomes" id="UP000325008"/>
    </source>
</evidence>
<dbReference type="Proteomes" id="UP000325008">
    <property type="component" value="Unassembled WGS sequence"/>
</dbReference>
<comment type="caution">
    <text evidence="1">The sequence shown here is derived from an EMBL/GenBank/DDBJ whole genome shotgun (WGS) entry which is preliminary data.</text>
</comment>
<keyword evidence="2" id="KW-1185">Reference proteome</keyword>
<accession>A0A5C3FM95</accession>
<name>A0A5C3FM95_PSEA2</name>
<dbReference type="OrthoDB" id="2543488at2759"/>
<protein>
    <submittedName>
        <fullName evidence="1">Uncharacterized protein</fullName>
    </submittedName>
</protein>
<reference evidence="1" key="1">
    <citation type="submission" date="2018-03" db="EMBL/GenBank/DDBJ databases">
        <authorList>
            <person name="Guldener U."/>
        </authorList>
    </citation>
    <scope>NUCLEOTIDE SEQUENCE [LARGE SCALE GENOMIC DNA]</scope>
    <source>
        <strain evidence="1">ATCC34888</strain>
    </source>
</reference>
<evidence type="ECO:0000313" key="1">
    <source>
        <dbReference type="EMBL" id="SPO44895.1"/>
    </source>
</evidence>
<sequence length="209" mass="23401">MSCLSFCILSQEIQLCVVSSTSLQVLSALPCYQGCSALFTFGPLELATMHILRESLSADDWHFIDEVLLERHQDRAMSYEVVPGGLLVRMWTVDNVNDPTYGPFAIKPEYRIKVEHYVDKLNKEPCPLGKSCPSEGIPEESLAPEDWNALNRAVHQNYETSYVIVKDGIAVLKHASDGAEKEIVCGPLPIKTEYRQVVRGFVDARNAKQ</sequence>
<proteinExistence type="predicted"/>